<dbReference type="Pfam" id="PF04119">
    <property type="entry name" value="HSP9_HSP12"/>
    <property type="match status" value="1"/>
</dbReference>
<proteinExistence type="predicted"/>
<feature type="compositionally biased region" description="Basic and acidic residues" evidence="1">
    <location>
        <begin position="1"/>
        <end position="18"/>
    </location>
</feature>
<comment type="caution">
    <text evidence="2">The sequence shown here is derived from an EMBL/GenBank/DDBJ whole genome shotgun (WGS) entry which is preliminary data.</text>
</comment>
<dbReference type="InterPro" id="IPR007250">
    <property type="entry name" value="HSP9_HSP12"/>
</dbReference>
<keyword evidence="3" id="KW-1185">Reference proteome</keyword>
<accession>A0A9W9CJI3</accession>
<feature type="compositionally biased region" description="Basic and acidic residues" evidence="1">
    <location>
        <begin position="59"/>
        <end position="68"/>
    </location>
</feature>
<feature type="compositionally biased region" description="Low complexity" evidence="1">
    <location>
        <begin position="75"/>
        <end position="86"/>
    </location>
</feature>
<name>A0A9W9CJI3_9PLEO</name>
<gene>
    <name evidence="2" type="ORF">N0V83_008297</name>
</gene>
<evidence type="ECO:0000256" key="1">
    <source>
        <dbReference type="SAM" id="MobiDB-lite"/>
    </source>
</evidence>
<organism evidence="2 3">
    <name type="scientific">Neocucurbitaria cava</name>
    <dbReference type="NCBI Taxonomy" id="798079"/>
    <lineage>
        <taxon>Eukaryota</taxon>
        <taxon>Fungi</taxon>
        <taxon>Dikarya</taxon>
        <taxon>Ascomycota</taxon>
        <taxon>Pezizomycotina</taxon>
        <taxon>Dothideomycetes</taxon>
        <taxon>Pleosporomycetidae</taxon>
        <taxon>Pleosporales</taxon>
        <taxon>Pleosporineae</taxon>
        <taxon>Cucurbitariaceae</taxon>
        <taxon>Neocucurbitaria</taxon>
    </lineage>
</organism>
<dbReference type="OrthoDB" id="2348401at2759"/>
<dbReference type="AlphaFoldDB" id="A0A9W9CJI3"/>
<dbReference type="EMBL" id="JAPEUY010000015">
    <property type="protein sequence ID" value="KAJ4365677.1"/>
    <property type="molecule type" value="Genomic_DNA"/>
</dbReference>
<feature type="compositionally biased region" description="Basic and acidic residues" evidence="1">
    <location>
        <begin position="39"/>
        <end position="51"/>
    </location>
</feature>
<dbReference type="Gene3D" id="6.10.250.2440">
    <property type="match status" value="2"/>
</dbReference>
<dbReference type="Proteomes" id="UP001140560">
    <property type="component" value="Unassembled WGS sequence"/>
</dbReference>
<evidence type="ECO:0000313" key="3">
    <source>
        <dbReference type="Proteomes" id="UP001140560"/>
    </source>
</evidence>
<reference evidence="2" key="1">
    <citation type="submission" date="2022-10" db="EMBL/GenBank/DDBJ databases">
        <title>Tapping the CABI collections for fungal endophytes: first genome assemblies for Collariella, Neodidymelliopsis, Ascochyta clinopodiicola, Didymella pomorum, Didymosphaeria variabile, Neocosmospora piperis and Neocucurbitaria cava.</title>
        <authorList>
            <person name="Hill R."/>
        </authorList>
    </citation>
    <scope>NUCLEOTIDE SEQUENCE</scope>
    <source>
        <strain evidence="2">IMI 356814</strain>
    </source>
</reference>
<evidence type="ECO:0000313" key="2">
    <source>
        <dbReference type="EMBL" id="KAJ4365677.1"/>
    </source>
</evidence>
<sequence>MSDAFRKDFSTKAEEKATPDSSKSTLDKTKESITGAGDKAARGAQPDHDKSTTQSVGDKVGRSKDENVHGGSGGSVVDSTSYLPLY</sequence>
<protein>
    <submittedName>
        <fullName evidence="2">Uncharacterized protein</fullName>
    </submittedName>
</protein>
<feature type="region of interest" description="Disordered" evidence="1">
    <location>
        <begin position="1"/>
        <end position="86"/>
    </location>
</feature>